<dbReference type="PROSITE" id="PS50082">
    <property type="entry name" value="WD_REPEATS_2"/>
    <property type="match status" value="1"/>
</dbReference>
<accession>A0A427AM52</accession>
<evidence type="ECO:0000256" key="2">
    <source>
        <dbReference type="ARBA" id="ARBA00022737"/>
    </source>
</evidence>
<evidence type="ECO:0000256" key="1">
    <source>
        <dbReference type="ARBA" id="ARBA00022574"/>
    </source>
</evidence>
<sequence length="256" mass="28462">MAAGSEEGDDGVIIGPPRPPPLSSEQIDSDDESESSELDGDMEDMPRIPLSNEIVLKGHTKVVSALAVDHSGSRVLTGSYDYTVRMYDFQGMNSKLQSFRQLEPFEGHQVRSLSWSPTSDRFLCVTGSAQAKVLWSIKAGWGSRPDIHVGDVHSDDITGLKFSTDGQIWDLRQMRTPIKVFADLPNHYAQTNAAFSPDEQLIFTGTSVEKEGTSGGLLFFFDRRKLELVSQVGISPTYSVIRCTWHPKINQVCFWF</sequence>
<comment type="caution">
    <text evidence="5">The sequence shown here is derived from an EMBL/GenBank/DDBJ whole genome shotgun (WGS) entry which is preliminary data.</text>
</comment>
<keyword evidence="1 3" id="KW-0853">WD repeat</keyword>
<protein>
    <submittedName>
        <fullName evidence="5">Uncharacterized protein</fullName>
    </submittedName>
</protein>
<feature type="region of interest" description="Disordered" evidence="4">
    <location>
        <begin position="1"/>
        <end position="46"/>
    </location>
</feature>
<organism evidence="5 6">
    <name type="scientific">Ensete ventricosum</name>
    <name type="common">Abyssinian banana</name>
    <name type="synonym">Musa ensete</name>
    <dbReference type="NCBI Taxonomy" id="4639"/>
    <lineage>
        <taxon>Eukaryota</taxon>
        <taxon>Viridiplantae</taxon>
        <taxon>Streptophyta</taxon>
        <taxon>Embryophyta</taxon>
        <taxon>Tracheophyta</taxon>
        <taxon>Spermatophyta</taxon>
        <taxon>Magnoliopsida</taxon>
        <taxon>Liliopsida</taxon>
        <taxon>Zingiberales</taxon>
        <taxon>Musaceae</taxon>
        <taxon>Ensete</taxon>
    </lineage>
</organism>
<name>A0A427AM52_ENSVE</name>
<evidence type="ECO:0000313" key="6">
    <source>
        <dbReference type="Proteomes" id="UP000287651"/>
    </source>
</evidence>
<dbReference type="PANTHER" id="PTHR16017:SF0">
    <property type="entry name" value="WD REPEAT-CONTAINING PROTEIN 70"/>
    <property type="match status" value="1"/>
</dbReference>
<dbReference type="SUPFAM" id="SSF50978">
    <property type="entry name" value="WD40 repeat-like"/>
    <property type="match status" value="1"/>
</dbReference>
<keyword evidence="2" id="KW-0677">Repeat</keyword>
<evidence type="ECO:0000256" key="3">
    <source>
        <dbReference type="PROSITE-ProRule" id="PRU00221"/>
    </source>
</evidence>
<reference evidence="5 6" key="1">
    <citation type="journal article" date="2014" name="Agronomy (Basel)">
        <title>A Draft Genome Sequence for Ensete ventricosum, the Drought-Tolerant Tree Against Hunger.</title>
        <authorList>
            <person name="Harrison J."/>
            <person name="Moore K.A."/>
            <person name="Paszkiewicz K."/>
            <person name="Jones T."/>
            <person name="Grant M."/>
            <person name="Ambacheew D."/>
            <person name="Muzemil S."/>
            <person name="Studholme D.J."/>
        </authorList>
    </citation>
    <scope>NUCLEOTIDE SEQUENCE [LARGE SCALE GENOMIC DNA]</scope>
</reference>
<dbReference type="InterPro" id="IPR001680">
    <property type="entry name" value="WD40_rpt"/>
</dbReference>
<dbReference type="InterPro" id="IPR015943">
    <property type="entry name" value="WD40/YVTN_repeat-like_dom_sf"/>
</dbReference>
<dbReference type="InterPro" id="IPR036322">
    <property type="entry name" value="WD40_repeat_dom_sf"/>
</dbReference>
<dbReference type="EMBL" id="AMZH03001979">
    <property type="protein sequence ID" value="RRT77231.1"/>
    <property type="molecule type" value="Genomic_DNA"/>
</dbReference>
<dbReference type="Proteomes" id="UP000287651">
    <property type="component" value="Unassembled WGS sequence"/>
</dbReference>
<dbReference type="PROSITE" id="PS50294">
    <property type="entry name" value="WD_REPEATS_REGION"/>
    <property type="match status" value="1"/>
</dbReference>
<feature type="compositionally biased region" description="Acidic residues" evidence="4">
    <location>
        <begin position="1"/>
        <end position="10"/>
    </location>
</feature>
<proteinExistence type="predicted"/>
<dbReference type="AlphaFoldDB" id="A0A427AM52"/>
<feature type="repeat" description="WD" evidence="3">
    <location>
        <begin position="56"/>
        <end position="90"/>
    </location>
</feature>
<dbReference type="SMART" id="SM00320">
    <property type="entry name" value="WD40"/>
    <property type="match status" value="2"/>
</dbReference>
<dbReference type="GO" id="GO:0005634">
    <property type="term" value="C:nucleus"/>
    <property type="evidence" value="ECO:0007669"/>
    <property type="project" value="TreeGrafter"/>
</dbReference>
<dbReference type="GO" id="GO:0035861">
    <property type="term" value="C:site of double-strand break"/>
    <property type="evidence" value="ECO:0007669"/>
    <property type="project" value="TreeGrafter"/>
</dbReference>
<evidence type="ECO:0000256" key="4">
    <source>
        <dbReference type="SAM" id="MobiDB-lite"/>
    </source>
</evidence>
<feature type="compositionally biased region" description="Acidic residues" evidence="4">
    <location>
        <begin position="27"/>
        <end position="43"/>
    </location>
</feature>
<dbReference type="PANTHER" id="PTHR16017">
    <property type="entry name" value="GASTRULATION DEFECTIVE PROTEIN 1-RELATED"/>
    <property type="match status" value="1"/>
</dbReference>
<dbReference type="InterPro" id="IPR051858">
    <property type="entry name" value="WD_repeat_GAD-1"/>
</dbReference>
<evidence type="ECO:0000313" key="5">
    <source>
        <dbReference type="EMBL" id="RRT77231.1"/>
    </source>
</evidence>
<dbReference type="Pfam" id="PF00400">
    <property type="entry name" value="WD40"/>
    <property type="match status" value="2"/>
</dbReference>
<gene>
    <name evidence="5" type="ORF">B296_00010101</name>
</gene>
<dbReference type="Gene3D" id="2.130.10.10">
    <property type="entry name" value="YVTN repeat-like/Quinoprotein amine dehydrogenase"/>
    <property type="match status" value="1"/>
</dbReference>